<feature type="region of interest" description="Disordered" evidence="1">
    <location>
        <begin position="119"/>
        <end position="139"/>
    </location>
</feature>
<feature type="region of interest" description="Disordered" evidence="1">
    <location>
        <begin position="1325"/>
        <end position="1365"/>
    </location>
</feature>
<name>A0A8H5F3B0_9AGAR</name>
<feature type="region of interest" description="Disordered" evidence="1">
    <location>
        <begin position="770"/>
        <end position="790"/>
    </location>
</feature>
<feature type="region of interest" description="Disordered" evidence="1">
    <location>
        <begin position="718"/>
        <end position="743"/>
    </location>
</feature>
<feature type="region of interest" description="Disordered" evidence="1">
    <location>
        <begin position="803"/>
        <end position="832"/>
    </location>
</feature>
<sequence length="1414" mass="152081">MVSRRSSCIRLSPLSSAPSSRLFRVLLLTRSAIPPLLISPSPMLCFRNKHVVIDDESINPPNVLAVDSRVTKQPSKIPVRIVQSADSGLSSSPPSVVNAPNDGVNGRVPVISKAAKKAVKHHKANVTPRSPTKAKRAWNGSTKVPENLQQVLPMLAEQTTGARPDSATHAAAVCDHLRVPITPPKPVGTGIGRRSSSGSLIPVRNPASRFSSSTFNDAPLKETSKDKAFFKPVKAFFKRISRTLSGKDKKEKKAVIDALSAPIEIAPAKAQHTGVEIRIDEEVVARTGDEVIGETCNVPSIKQDQAPTRVSAYREAILDNLVYKRRTEPSGTRAKRRTQVEVDICSPLDHVGPILKNAVHHCPTTVPEPPSTKRDSAFSVSTCTSSSSDINVPTNAELQAMADALSAINQRATHRDRTTRRRTTYVASAVAQKVAIQMDSPSSSSTCSTFMVPTDSQLQAMETLLCVNEASSKPAPGRRQFSRRSPTVEASAATADLPASVPQLTLEDTRLPVLVNATAQEPATSTVRNEESAAVAIGTSPDAVEGEHDAYTPSSDIEVSSNSQLDLLESLLCGSDRAPSFSDSGIAFIEPCLPETKDAGPISRSSSDFLVPTDSQIQLMEDMLCGKAMSVSSALPTGLSKPASMYKQAGKAVGASYSNFDIPGKIGTQVVADDHPSDVSIPLAYGAKCAECASGESSDVVATDANLKVMEDLLCGPDAAAESSDSGANFSPTHGSEIGSETSSEIMAPTDAEIHAMELALVSWCGSSSLSTESESNSDTNPSSDSANSSPLLGRIEQAMLSSAGRAATARRSANRNTRQIGDYNAQPKRSALRKEPDIIEVDRATGLPVKSDWREVHFPEKELVQVAFISREPATVDMSYIVPDPDPVQMTADKVFLNTPCLLPRTDVPGMRLDRVFPILNITSPRPDNTTPAPYRSAPADQRGSFLPESKVESPPEDAPRRSPWADHNRFFDYEARVKSDPYTLGQHKELVLWRNRHRFGRRTSVYLPGIPFIIRDSKNVLKRASRALEDHICKLGLNKPRELPMQMPVRTAMVHNAHFLRRTEAEDCPCGKSRKLRYLDSWFKPTNVSAYAITEASHYAEDDLRDPDTDSDSDSDDPNSNTLSGPRRRARSSRAADSLLMCGAYRARQLAHPPVTEYSCFYDLHPRRIYISSVTNSRTSSFVSVPRPGSVSVSRLDNIPPPLNLSCSEPKIPQLIVTSPSSLSPSVSASSGNSVVSGLHPTRPWILSEQHSGLHVSCSINSSVASSSGVCAMAVPPKASLIGRPVIPSSRVSADTHANHLNIASQKVSRESLHHIIELSSDVLQEPRPSGGPDVLPLPSATSGFARRPEPSGNTSELASNAASLSSKPADTLYIAATTCSGPLSVPFIRAVTSRALLLPKPSLNDLNHHQL</sequence>
<feature type="region of interest" description="Disordered" evidence="1">
    <location>
        <begin position="84"/>
        <end position="104"/>
    </location>
</feature>
<feature type="region of interest" description="Disordered" evidence="1">
    <location>
        <begin position="924"/>
        <end position="966"/>
    </location>
</feature>
<evidence type="ECO:0000256" key="1">
    <source>
        <dbReference type="SAM" id="MobiDB-lite"/>
    </source>
</evidence>
<feature type="compositionally biased region" description="Polar residues" evidence="1">
    <location>
        <begin position="723"/>
        <end position="734"/>
    </location>
</feature>
<organism evidence="2 3">
    <name type="scientific">Psilocybe cf. subviscida</name>
    <dbReference type="NCBI Taxonomy" id="2480587"/>
    <lineage>
        <taxon>Eukaryota</taxon>
        <taxon>Fungi</taxon>
        <taxon>Dikarya</taxon>
        <taxon>Basidiomycota</taxon>
        <taxon>Agaricomycotina</taxon>
        <taxon>Agaricomycetes</taxon>
        <taxon>Agaricomycetidae</taxon>
        <taxon>Agaricales</taxon>
        <taxon>Agaricineae</taxon>
        <taxon>Strophariaceae</taxon>
        <taxon>Psilocybe</taxon>
    </lineage>
</organism>
<accession>A0A8H5F3B0</accession>
<feature type="region of interest" description="Disordered" evidence="1">
    <location>
        <begin position="1101"/>
        <end position="1134"/>
    </location>
</feature>
<reference evidence="2 3" key="1">
    <citation type="journal article" date="2020" name="ISME J.">
        <title>Uncovering the hidden diversity of litter-decomposition mechanisms in mushroom-forming fungi.</title>
        <authorList>
            <person name="Floudas D."/>
            <person name="Bentzer J."/>
            <person name="Ahren D."/>
            <person name="Johansson T."/>
            <person name="Persson P."/>
            <person name="Tunlid A."/>
        </authorList>
    </citation>
    <scope>NUCLEOTIDE SEQUENCE [LARGE SCALE GENOMIC DNA]</scope>
    <source>
        <strain evidence="2 3">CBS 101986</strain>
    </source>
</reference>
<evidence type="ECO:0000313" key="3">
    <source>
        <dbReference type="Proteomes" id="UP000567179"/>
    </source>
</evidence>
<dbReference type="Proteomes" id="UP000567179">
    <property type="component" value="Unassembled WGS sequence"/>
</dbReference>
<dbReference type="EMBL" id="JAACJJ010000028">
    <property type="protein sequence ID" value="KAF5322210.1"/>
    <property type="molecule type" value="Genomic_DNA"/>
</dbReference>
<feature type="region of interest" description="Disordered" evidence="1">
    <location>
        <begin position="470"/>
        <end position="494"/>
    </location>
</feature>
<keyword evidence="3" id="KW-1185">Reference proteome</keyword>
<feature type="compositionally biased region" description="Basic and acidic residues" evidence="1">
    <location>
        <begin position="1101"/>
        <end position="1110"/>
    </location>
</feature>
<feature type="compositionally biased region" description="Low complexity" evidence="1">
    <location>
        <begin position="803"/>
        <end position="819"/>
    </location>
</feature>
<comment type="caution">
    <text evidence="2">The sequence shown here is derived from an EMBL/GenBank/DDBJ whole genome shotgun (WGS) entry which is preliminary data.</text>
</comment>
<protein>
    <submittedName>
        <fullName evidence="2">Uncharacterized protein</fullName>
    </submittedName>
</protein>
<feature type="compositionally biased region" description="Basic and acidic residues" evidence="1">
    <location>
        <begin position="951"/>
        <end position="966"/>
    </location>
</feature>
<proteinExistence type="predicted"/>
<gene>
    <name evidence="2" type="ORF">D9619_001082</name>
</gene>
<evidence type="ECO:0000313" key="2">
    <source>
        <dbReference type="EMBL" id="KAF5322210.1"/>
    </source>
</evidence>
<feature type="compositionally biased region" description="Polar residues" evidence="1">
    <location>
        <begin position="924"/>
        <end position="933"/>
    </location>
</feature>
<feature type="region of interest" description="Disordered" evidence="1">
    <location>
        <begin position="184"/>
        <end position="208"/>
    </location>
</feature>